<keyword evidence="3" id="KW-1185">Reference proteome</keyword>
<feature type="chain" id="PRO_5013144955" description="PsiF repeat-containing protein" evidence="1">
    <location>
        <begin position="20"/>
        <end position="97"/>
    </location>
</feature>
<dbReference type="AlphaFoldDB" id="A0A238ZB00"/>
<keyword evidence="1" id="KW-0732">Signal</keyword>
<organism evidence="2 3">
    <name type="scientific">Methylobacillus rhizosphaerae</name>
    <dbReference type="NCBI Taxonomy" id="551994"/>
    <lineage>
        <taxon>Bacteria</taxon>
        <taxon>Pseudomonadati</taxon>
        <taxon>Pseudomonadota</taxon>
        <taxon>Betaproteobacteria</taxon>
        <taxon>Nitrosomonadales</taxon>
        <taxon>Methylophilaceae</taxon>
        <taxon>Methylobacillus</taxon>
    </lineage>
</organism>
<sequence length="97" mass="10753">MKILIILPVSLLFAGSAFANTEGDGEWQLTKTCHINATAMNLTDQVREYYLNNCIVSNAYGDQPANEMRKQCQINAAAMNLEGNTRYQYLASCLASQ</sequence>
<evidence type="ECO:0008006" key="4">
    <source>
        <dbReference type="Google" id="ProtNLM"/>
    </source>
</evidence>
<dbReference type="RefSeq" id="WP_089375298.1">
    <property type="nucleotide sequence ID" value="NZ_FZOA01000004.1"/>
</dbReference>
<proteinExistence type="predicted"/>
<dbReference type="Proteomes" id="UP000198305">
    <property type="component" value="Unassembled WGS sequence"/>
</dbReference>
<gene>
    <name evidence="2" type="ORF">SAMN05192560_1183</name>
</gene>
<evidence type="ECO:0000313" key="2">
    <source>
        <dbReference type="EMBL" id="SNR80527.1"/>
    </source>
</evidence>
<reference evidence="3" key="1">
    <citation type="submission" date="2017-06" db="EMBL/GenBank/DDBJ databases">
        <authorList>
            <person name="Varghese N."/>
            <person name="Submissions S."/>
        </authorList>
    </citation>
    <scope>NUCLEOTIDE SEQUENCE [LARGE SCALE GENOMIC DNA]</scope>
    <source>
        <strain evidence="3">Ca-68</strain>
    </source>
</reference>
<protein>
    <recommendedName>
        <fullName evidence="4">PsiF repeat-containing protein</fullName>
    </recommendedName>
</protein>
<dbReference type="EMBL" id="FZOA01000004">
    <property type="protein sequence ID" value="SNR80527.1"/>
    <property type="molecule type" value="Genomic_DNA"/>
</dbReference>
<name>A0A238ZB00_9PROT</name>
<accession>A0A238ZB00</accession>
<dbReference type="OrthoDB" id="8538624at2"/>
<evidence type="ECO:0000313" key="3">
    <source>
        <dbReference type="Proteomes" id="UP000198305"/>
    </source>
</evidence>
<feature type="signal peptide" evidence="1">
    <location>
        <begin position="1"/>
        <end position="19"/>
    </location>
</feature>
<evidence type="ECO:0000256" key="1">
    <source>
        <dbReference type="SAM" id="SignalP"/>
    </source>
</evidence>